<dbReference type="InterPro" id="IPR035919">
    <property type="entry name" value="EAL_sf"/>
</dbReference>
<dbReference type="InterPro" id="IPR001633">
    <property type="entry name" value="EAL_dom"/>
</dbReference>
<feature type="domain" description="EAL" evidence="1">
    <location>
        <begin position="333"/>
        <end position="590"/>
    </location>
</feature>
<evidence type="ECO:0000313" key="3">
    <source>
        <dbReference type="Proteomes" id="UP001595798"/>
    </source>
</evidence>
<dbReference type="SUPFAM" id="SSF55073">
    <property type="entry name" value="Nucleotide cyclase"/>
    <property type="match status" value="1"/>
</dbReference>
<protein>
    <submittedName>
        <fullName evidence="2">EAL domain-containing protein</fullName>
    </submittedName>
</protein>
<dbReference type="Gene3D" id="3.30.70.270">
    <property type="match status" value="1"/>
</dbReference>
<dbReference type="Proteomes" id="UP001595798">
    <property type="component" value="Unassembled WGS sequence"/>
</dbReference>
<accession>A0ABV8QDS7</accession>
<sequence>MSDYERQRLYTLRQLNILDTAPSEAFDRITRMAKKVFGLPVAAVSLTDEDRQWFKSRVGTELTELPRQKSPCSDVSASSDLTVIEDFLATECYRDSPQAKLGMRFYAGAPLTTRDGYTLGTLCVLGPEPRTTSRDELNSLLDLSAMVMAQIELQHALGRIDPVTRLPNRSQFSDDLQDLAREHPAMQHHAIFVELGSVVELDTVTRVLGGSQVDRLAREGAWQLTTMLNMLLGPDHTLYCVGACQYLFLRETDDQQRVQAEMRQLHRQLSRLSLWSNLAIIVRPRIGITSFFPARTSADDVIRLAESACQSARWRESPVATFTPSMDSEQQRHFQLLNDMHRLLQNGSDQLRLVFQPRIALDSGKCVGAEALLRWRHPEFGDVPPAEFIPLVENTPMAKQLTEWVLDAAIAQAAAWADQGVTLRVSANVMASNFEQAGFTERLIRRLELYDMPPNALELELTESALVGNSRAVRKQLRALSGAGIRLAIDDFGTGYSSLAYLVNVPADIIKIDRVFSSSRSRKRQESQVKMLKAIIDLAHGMGYQTVAEGFEPASMREILCQLGCDEAQSFAIARPLAPEAFRSWYNERHISH</sequence>
<dbReference type="Pfam" id="PF01590">
    <property type="entry name" value="GAF"/>
    <property type="match status" value="1"/>
</dbReference>
<dbReference type="PANTHER" id="PTHR33121">
    <property type="entry name" value="CYCLIC DI-GMP PHOSPHODIESTERASE PDEF"/>
    <property type="match status" value="1"/>
</dbReference>
<dbReference type="InterPro" id="IPR000160">
    <property type="entry name" value="GGDEF_dom"/>
</dbReference>
<dbReference type="InterPro" id="IPR029016">
    <property type="entry name" value="GAF-like_dom_sf"/>
</dbReference>
<gene>
    <name evidence="2" type="ORF">ACFOZ5_03745</name>
</gene>
<dbReference type="SUPFAM" id="SSF55781">
    <property type="entry name" value="GAF domain-like"/>
    <property type="match status" value="1"/>
</dbReference>
<dbReference type="SMART" id="SM00052">
    <property type="entry name" value="EAL"/>
    <property type="match status" value="1"/>
</dbReference>
<dbReference type="Pfam" id="PF00990">
    <property type="entry name" value="GGDEF"/>
    <property type="match status" value="1"/>
</dbReference>
<organism evidence="2 3">
    <name type="scientific">Marinobacter lacisalsi</name>
    <dbReference type="NCBI Taxonomy" id="475979"/>
    <lineage>
        <taxon>Bacteria</taxon>
        <taxon>Pseudomonadati</taxon>
        <taxon>Pseudomonadota</taxon>
        <taxon>Gammaproteobacteria</taxon>
        <taxon>Pseudomonadales</taxon>
        <taxon>Marinobacteraceae</taxon>
        <taxon>Marinobacter</taxon>
    </lineage>
</organism>
<dbReference type="PANTHER" id="PTHR33121:SF19">
    <property type="entry name" value="CYCLIC DI-GMP PHOSPHODIESTERASE PA2567"/>
    <property type="match status" value="1"/>
</dbReference>
<dbReference type="Gene3D" id="3.20.20.450">
    <property type="entry name" value="EAL domain"/>
    <property type="match status" value="1"/>
</dbReference>
<dbReference type="Pfam" id="PF00563">
    <property type="entry name" value="EAL"/>
    <property type="match status" value="1"/>
</dbReference>
<evidence type="ECO:0000313" key="2">
    <source>
        <dbReference type="EMBL" id="MFC4258142.1"/>
    </source>
</evidence>
<dbReference type="RefSeq" id="WP_379885507.1">
    <property type="nucleotide sequence ID" value="NZ_JBHSDI010000007.1"/>
</dbReference>
<reference evidence="3" key="1">
    <citation type="journal article" date="2019" name="Int. J. Syst. Evol. Microbiol.">
        <title>The Global Catalogue of Microorganisms (GCM) 10K type strain sequencing project: providing services to taxonomists for standard genome sequencing and annotation.</title>
        <authorList>
            <consortium name="The Broad Institute Genomics Platform"/>
            <consortium name="The Broad Institute Genome Sequencing Center for Infectious Disease"/>
            <person name="Wu L."/>
            <person name="Ma J."/>
        </authorList>
    </citation>
    <scope>NUCLEOTIDE SEQUENCE [LARGE SCALE GENOMIC DNA]</scope>
    <source>
        <strain evidence="3">CECT 7297</strain>
    </source>
</reference>
<evidence type="ECO:0000259" key="1">
    <source>
        <dbReference type="PROSITE" id="PS50883"/>
    </source>
</evidence>
<comment type="caution">
    <text evidence="2">The sequence shown here is derived from an EMBL/GenBank/DDBJ whole genome shotgun (WGS) entry which is preliminary data.</text>
</comment>
<dbReference type="SMART" id="SM00267">
    <property type="entry name" value="GGDEF"/>
    <property type="match status" value="1"/>
</dbReference>
<dbReference type="Gene3D" id="3.30.450.40">
    <property type="match status" value="1"/>
</dbReference>
<dbReference type="InterPro" id="IPR043128">
    <property type="entry name" value="Rev_trsase/Diguanyl_cyclase"/>
</dbReference>
<dbReference type="PROSITE" id="PS50883">
    <property type="entry name" value="EAL"/>
    <property type="match status" value="1"/>
</dbReference>
<dbReference type="EMBL" id="JBHSDI010000007">
    <property type="protein sequence ID" value="MFC4258142.1"/>
    <property type="molecule type" value="Genomic_DNA"/>
</dbReference>
<dbReference type="CDD" id="cd01948">
    <property type="entry name" value="EAL"/>
    <property type="match status" value="1"/>
</dbReference>
<dbReference type="InterPro" id="IPR003018">
    <property type="entry name" value="GAF"/>
</dbReference>
<dbReference type="InterPro" id="IPR029787">
    <property type="entry name" value="Nucleotide_cyclase"/>
</dbReference>
<dbReference type="InterPro" id="IPR050706">
    <property type="entry name" value="Cyclic-di-GMP_PDE-like"/>
</dbReference>
<proteinExistence type="predicted"/>
<dbReference type="SUPFAM" id="SSF141868">
    <property type="entry name" value="EAL domain-like"/>
    <property type="match status" value="1"/>
</dbReference>
<dbReference type="SMART" id="SM00065">
    <property type="entry name" value="GAF"/>
    <property type="match status" value="1"/>
</dbReference>
<name>A0ABV8QDS7_9GAMM</name>
<keyword evidence="3" id="KW-1185">Reference proteome</keyword>